<evidence type="ECO:0000256" key="3">
    <source>
        <dbReference type="ARBA" id="ARBA00023242"/>
    </source>
</evidence>
<comment type="similarity">
    <text evidence="2">Belongs to the NOC2 family.</text>
</comment>
<evidence type="ECO:0000313" key="6">
    <source>
        <dbReference type="Proteomes" id="UP001164746"/>
    </source>
</evidence>
<feature type="compositionally biased region" description="Basic and acidic residues" evidence="4">
    <location>
        <begin position="142"/>
        <end position="167"/>
    </location>
</feature>
<protein>
    <submittedName>
        <fullName evidence="5">NOC2L-like protein</fullName>
    </submittedName>
</protein>
<sequence length="565" mass="64381">MAASMKKGMSAKKRKLGDLSVDEFMAGNMDSSDSESDAAVSTKQKASNKKRKDKKLKSTKSVPAMKGDHGVMLKHKTSLQKLQAQDPEFYAKKKENDGKKQKGNNIDKPAKEKGKKKKVEEAKKNEEETTKKSKDKKKKNADKKEEIVEKVEKVKKSDKKLKLEVEKKKKGNKAAVTEESDSEEDMDDEEIKFDMDSSDSDEEGMVHTLPDELEVMTDSDEEVGGTEQRSGRASVTSAMVKQWTKRFKSQPSPALLHEAVHAFKAAVQHTATESAATKYKVEGAKVYNAVVRMCLIEIPGALHKILSLSTTPDLQKPILPSTNDQKWRKIKVDVKSYLADVLQLMTGLSESNMVNVLLKHVHRLIAFYACFPKLTKLMLKRVINQWSSGEETSRILAFLCVNRMIRVNQEAHLENCVKQMYMAYVRNSKFTSPNTLPLINFMQRSFVEILVLDYSLAYQYAFIYIRQLAIHLRNAITTKKKESCQAVYNWQFIHCIGLWTRVLCTMYPNDIMEPLIYPLTQVIIGTIKLVPTQRYYPLRFHCVRALTEICKATRTFIPVLPFLME</sequence>
<dbReference type="EMBL" id="CP111020">
    <property type="protein sequence ID" value="WAR15730.1"/>
    <property type="molecule type" value="Genomic_DNA"/>
</dbReference>
<evidence type="ECO:0000256" key="2">
    <source>
        <dbReference type="ARBA" id="ARBA00005907"/>
    </source>
</evidence>
<dbReference type="InterPro" id="IPR005343">
    <property type="entry name" value="Noc2"/>
</dbReference>
<feature type="region of interest" description="Disordered" evidence="4">
    <location>
        <begin position="25"/>
        <end position="189"/>
    </location>
</feature>
<reference evidence="5" key="1">
    <citation type="submission" date="2022-11" db="EMBL/GenBank/DDBJ databases">
        <title>Centuries of genome instability and evolution in soft-shell clam transmissible cancer (bioRxiv).</title>
        <authorList>
            <person name="Hart S.F.M."/>
            <person name="Yonemitsu M.A."/>
            <person name="Giersch R.M."/>
            <person name="Beal B.F."/>
            <person name="Arriagada G."/>
            <person name="Davis B.W."/>
            <person name="Ostrander E.A."/>
            <person name="Goff S.P."/>
            <person name="Metzger M.J."/>
        </authorList>
    </citation>
    <scope>NUCLEOTIDE SEQUENCE</scope>
    <source>
        <strain evidence="5">MELC-2E11</strain>
        <tissue evidence="5">Siphon/mantle</tissue>
    </source>
</reference>
<dbReference type="SUPFAM" id="SSF48371">
    <property type="entry name" value="ARM repeat"/>
    <property type="match status" value="1"/>
</dbReference>
<dbReference type="PANTHER" id="PTHR12687">
    <property type="entry name" value="NUCLEOLAR COMPLEX 2 AND RAD4-RELATED"/>
    <property type="match status" value="1"/>
</dbReference>
<feature type="compositionally biased region" description="Basic residues" evidence="4">
    <location>
        <begin position="46"/>
        <end position="58"/>
    </location>
</feature>
<evidence type="ECO:0000256" key="1">
    <source>
        <dbReference type="ARBA" id="ARBA00004123"/>
    </source>
</evidence>
<feature type="compositionally biased region" description="Basic and acidic residues" evidence="4">
    <location>
        <begin position="108"/>
        <end position="132"/>
    </location>
</feature>
<keyword evidence="3" id="KW-0539">Nucleus</keyword>
<feature type="compositionally biased region" description="Acidic residues" evidence="4">
    <location>
        <begin position="178"/>
        <end position="189"/>
    </location>
</feature>
<dbReference type="PANTHER" id="PTHR12687:SF4">
    <property type="entry name" value="NUCLEOLAR COMPLEX PROTEIN 2 HOMOLOG"/>
    <property type="match status" value="1"/>
</dbReference>
<dbReference type="InterPro" id="IPR016024">
    <property type="entry name" value="ARM-type_fold"/>
</dbReference>
<comment type="subcellular location">
    <subcellularLocation>
        <location evidence="1">Nucleus</location>
    </subcellularLocation>
</comment>
<accession>A0ABY7F214</accession>
<gene>
    <name evidence="5" type="ORF">MAR_005835</name>
</gene>
<evidence type="ECO:0000313" key="5">
    <source>
        <dbReference type="EMBL" id="WAR15730.1"/>
    </source>
</evidence>
<name>A0ABY7F214_MYAAR</name>
<dbReference type="Pfam" id="PF03715">
    <property type="entry name" value="Noc2"/>
    <property type="match status" value="1"/>
</dbReference>
<keyword evidence="6" id="KW-1185">Reference proteome</keyword>
<evidence type="ECO:0000256" key="4">
    <source>
        <dbReference type="SAM" id="MobiDB-lite"/>
    </source>
</evidence>
<dbReference type="Proteomes" id="UP001164746">
    <property type="component" value="Chromosome 9"/>
</dbReference>
<feature type="non-terminal residue" evidence="5">
    <location>
        <position position="1"/>
    </location>
</feature>
<feature type="compositionally biased region" description="Basic and acidic residues" evidence="4">
    <location>
        <begin position="89"/>
        <end position="100"/>
    </location>
</feature>
<organism evidence="5 6">
    <name type="scientific">Mya arenaria</name>
    <name type="common">Soft-shell clam</name>
    <dbReference type="NCBI Taxonomy" id="6604"/>
    <lineage>
        <taxon>Eukaryota</taxon>
        <taxon>Metazoa</taxon>
        <taxon>Spiralia</taxon>
        <taxon>Lophotrochozoa</taxon>
        <taxon>Mollusca</taxon>
        <taxon>Bivalvia</taxon>
        <taxon>Autobranchia</taxon>
        <taxon>Heteroconchia</taxon>
        <taxon>Euheterodonta</taxon>
        <taxon>Imparidentia</taxon>
        <taxon>Neoheterodontei</taxon>
        <taxon>Myida</taxon>
        <taxon>Myoidea</taxon>
        <taxon>Myidae</taxon>
        <taxon>Mya</taxon>
    </lineage>
</organism>
<proteinExistence type="inferred from homology"/>